<dbReference type="AlphaFoldDB" id="W2SQG5"/>
<dbReference type="Proteomes" id="UP000053676">
    <property type="component" value="Unassembled WGS sequence"/>
</dbReference>
<feature type="compositionally biased region" description="Basic and acidic residues" evidence="1">
    <location>
        <begin position="40"/>
        <end position="56"/>
    </location>
</feature>
<reference evidence="3" key="1">
    <citation type="journal article" date="2014" name="Nat. Genet.">
        <title>Genome of the human hookworm Necator americanus.</title>
        <authorList>
            <person name="Tang Y.T."/>
            <person name="Gao X."/>
            <person name="Rosa B.A."/>
            <person name="Abubucker S."/>
            <person name="Hallsworth-Pepin K."/>
            <person name="Martin J."/>
            <person name="Tyagi R."/>
            <person name="Heizer E."/>
            <person name="Zhang X."/>
            <person name="Bhonagiri-Palsikar V."/>
            <person name="Minx P."/>
            <person name="Warren W.C."/>
            <person name="Wang Q."/>
            <person name="Zhan B."/>
            <person name="Hotez P.J."/>
            <person name="Sternberg P.W."/>
            <person name="Dougall A."/>
            <person name="Gaze S.T."/>
            <person name="Mulvenna J."/>
            <person name="Sotillo J."/>
            <person name="Ranganathan S."/>
            <person name="Rabelo E.M."/>
            <person name="Wilson R.K."/>
            <person name="Felgner P.L."/>
            <person name="Bethony J."/>
            <person name="Hawdon J.M."/>
            <person name="Gasser R.B."/>
            <person name="Loukas A."/>
            <person name="Mitreva M."/>
        </authorList>
    </citation>
    <scope>NUCLEOTIDE SEQUENCE [LARGE SCALE GENOMIC DNA]</scope>
</reference>
<organism evidence="2 3">
    <name type="scientific">Necator americanus</name>
    <name type="common">Human hookworm</name>
    <dbReference type="NCBI Taxonomy" id="51031"/>
    <lineage>
        <taxon>Eukaryota</taxon>
        <taxon>Metazoa</taxon>
        <taxon>Ecdysozoa</taxon>
        <taxon>Nematoda</taxon>
        <taxon>Chromadorea</taxon>
        <taxon>Rhabditida</taxon>
        <taxon>Rhabditina</taxon>
        <taxon>Rhabditomorpha</taxon>
        <taxon>Strongyloidea</taxon>
        <taxon>Ancylostomatidae</taxon>
        <taxon>Bunostominae</taxon>
        <taxon>Necator</taxon>
    </lineage>
</organism>
<evidence type="ECO:0000256" key="1">
    <source>
        <dbReference type="SAM" id="MobiDB-lite"/>
    </source>
</evidence>
<feature type="region of interest" description="Disordered" evidence="1">
    <location>
        <begin position="37"/>
        <end position="59"/>
    </location>
</feature>
<proteinExistence type="predicted"/>
<protein>
    <submittedName>
        <fullName evidence="2">Uncharacterized protein</fullName>
    </submittedName>
</protein>
<accession>W2SQG5</accession>
<sequence length="72" mass="8361">MRMFSLSLQGSIERKTRGRQMVNRRLSDLENELSRVSFDSAEHNRRSSDSEGKQQRDTIVSVNRTLVIKPII</sequence>
<dbReference type="EMBL" id="KI666148">
    <property type="protein sequence ID" value="ETN71969.1"/>
    <property type="molecule type" value="Genomic_DNA"/>
</dbReference>
<keyword evidence="3" id="KW-1185">Reference proteome</keyword>
<gene>
    <name evidence="2" type="ORF">NECAME_14042</name>
</gene>
<dbReference type="KEGG" id="nai:NECAME_14042"/>
<evidence type="ECO:0000313" key="3">
    <source>
        <dbReference type="Proteomes" id="UP000053676"/>
    </source>
</evidence>
<evidence type="ECO:0000313" key="2">
    <source>
        <dbReference type="EMBL" id="ETN71969.1"/>
    </source>
</evidence>
<name>W2SQG5_NECAM</name>